<dbReference type="Pfam" id="PF24837">
    <property type="entry name" value="AMIN-like"/>
    <property type="match status" value="1"/>
</dbReference>
<gene>
    <name evidence="4" type="ORF">NRB56_40680</name>
</gene>
<proteinExistence type="predicted"/>
<sequence>MRNRLLLTVLAGFALLTGCSEHSPAPAPGPATQPPASAAEPAPAVPKSADDALASRDARLTVTGVRLEHLPGIDRVVYELGGAGVPGWQVQYTGQPLQDGSDTAVPVAGKSVLEVRILGSAYPWDSGVDEYDGPDPVTDAGVPGIAGVYGTQVYEGVTQSFIGVQGDRPAYTVSGEPTRLVIDIATT</sequence>
<evidence type="ECO:0000259" key="3">
    <source>
        <dbReference type="Pfam" id="PF24837"/>
    </source>
</evidence>
<reference evidence="4 5" key="1">
    <citation type="submission" date="2019-10" db="EMBL/GenBank/DDBJ databases">
        <title>Nocardia macrotermitis sp. nov. and Nocardia aurantia sp. nov., isolated from the gut of fungus growing-termite Macrotermes natalensis.</title>
        <authorList>
            <person name="Benndorf R."/>
            <person name="Schwitalla J."/>
            <person name="Martin K."/>
            <person name="De Beer W."/>
            <person name="Kaster A.-K."/>
            <person name="Vollmers J."/>
            <person name="Poulsen M."/>
            <person name="Beemelmanns C."/>
        </authorList>
    </citation>
    <scope>NUCLEOTIDE SEQUENCE [LARGE SCALE GENOMIC DNA]</scope>
    <source>
        <strain evidence="4 5">RB56</strain>
    </source>
</reference>
<dbReference type="AlphaFoldDB" id="A0A7K0DUI0"/>
<feature type="region of interest" description="Disordered" evidence="1">
    <location>
        <begin position="24"/>
        <end position="51"/>
    </location>
</feature>
<dbReference type="OrthoDB" id="3393679at2"/>
<feature type="domain" description="AMIN-like" evidence="3">
    <location>
        <begin position="61"/>
        <end position="185"/>
    </location>
</feature>
<evidence type="ECO:0000313" key="5">
    <source>
        <dbReference type="Proteomes" id="UP000431401"/>
    </source>
</evidence>
<evidence type="ECO:0000256" key="2">
    <source>
        <dbReference type="SAM" id="SignalP"/>
    </source>
</evidence>
<dbReference type="InterPro" id="IPR056303">
    <property type="entry name" value="AMIN-like"/>
</dbReference>
<name>A0A7K0DUI0_9NOCA</name>
<organism evidence="4 5">
    <name type="scientific">Nocardia aurantia</name>
    <dbReference type="NCBI Taxonomy" id="2585199"/>
    <lineage>
        <taxon>Bacteria</taxon>
        <taxon>Bacillati</taxon>
        <taxon>Actinomycetota</taxon>
        <taxon>Actinomycetes</taxon>
        <taxon>Mycobacteriales</taxon>
        <taxon>Nocardiaceae</taxon>
        <taxon>Nocardia</taxon>
    </lineage>
</organism>
<feature type="compositionally biased region" description="Low complexity" evidence="1">
    <location>
        <begin position="34"/>
        <end position="46"/>
    </location>
</feature>
<dbReference type="RefSeq" id="WP_153344569.1">
    <property type="nucleotide sequence ID" value="NZ_WEGI01000009.1"/>
</dbReference>
<feature type="chain" id="PRO_5038669646" description="AMIN-like domain-containing protein" evidence="2">
    <location>
        <begin position="23"/>
        <end position="187"/>
    </location>
</feature>
<dbReference type="PROSITE" id="PS51257">
    <property type="entry name" value="PROKAR_LIPOPROTEIN"/>
    <property type="match status" value="1"/>
</dbReference>
<keyword evidence="2" id="KW-0732">Signal</keyword>
<comment type="caution">
    <text evidence="4">The sequence shown here is derived from an EMBL/GenBank/DDBJ whole genome shotgun (WGS) entry which is preliminary data.</text>
</comment>
<evidence type="ECO:0000256" key="1">
    <source>
        <dbReference type="SAM" id="MobiDB-lite"/>
    </source>
</evidence>
<dbReference type="EMBL" id="WEGI01000009">
    <property type="protein sequence ID" value="MQY28484.1"/>
    <property type="molecule type" value="Genomic_DNA"/>
</dbReference>
<keyword evidence="5" id="KW-1185">Reference proteome</keyword>
<accession>A0A7K0DUI0</accession>
<feature type="signal peptide" evidence="2">
    <location>
        <begin position="1"/>
        <end position="22"/>
    </location>
</feature>
<evidence type="ECO:0000313" key="4">
    <source>
        <dbReference type="EMBL" id="MQY28484.1"/>
    </source>
</evidence>
<dbReference type="Proteomes" id="UP000431401">
    <property type="component" value="Unassembled WGS sequence"/>
</dbReference>
<protein>
    <recommendedName>
        <fullName evidence="3">AMIN-like domain-containing protein</fullName>
    </recommendedName>
</protein>